<reference evidence="3 4" key="1">
    <citation type="submission" date="2016-10" db="EMBL/GenBank/DDBJ databases">
        <authorList>
            <person name="de Groot N.N."/>
        </authorList>
    </citation>
    <scope>NUCLEOTIDE SEQUENCE [LARGE SCALE GENOMIC DNA]</scope>
    <source>
        <strain evidence="3 4">DSM 25186</strain>
    </source>
</reference>
<name>A0A1G9ULP5_9BACT</name>
<dbReference type="Gene3D" id="1.50.10.10">
    <property type="match status" value="1"/>
</dbReference>
<dbReference type="InterPro" id="IPR008928">
    <property type="entry name" value="6-hairpin_glycosidase_sf"/>
</dbReference>
<evidence type="ECO:0000256" key="1">
    <source>
        <dbReference type="ARBA" id="ARBA00022801"/>
    </source>
</evidence>
<evidence type="ECO:0000313" key="4">
    <source>
        <dbReference type="Proteomes" id="UP000198510"/>
    </source>
</evidence>
<sequence>MQHHLFRTLVFWLFSLSLLVAQPSEIRINSSADLYSDLFNAVQMSRIFPDSKTFADAIPKEDPEQIRLAYQRMRRQPDFSLLQFVNRYFIVPEVRASDFTTDTSRSVQAHINALWPVLTRKPDSQQGSWQQGGSLIPLPHEYVVPGGRFREVYYWDSYFTMLGLQASGREDLIRSMLDNFAYLIKTVGFIPNGNRTYYRGRSQPPFFAAMVRLLAASEGDSVLLRYLSPLETEYQFWMDGRDRLTAAAPAYRRVVRINDTQVLNRYWDDYPAPRPESYREDVLLAREVGGDSLQLWRDLRAGAESGWDFSSRWFRDHQHLATIHTTEILPVDLNALLYNLEMTLARAHQLAGHAEEREFYLKQAQLRSEAVRQYFWHEDQGVFLDYDFVAGQPTGVISAATLYPLFFGMVTSRQARAVAKIVRRSLLQPGGVLTTVNRTGQQWDAPNGWAPLQWIAIRGLEHYGEQALADRIRTGWTSLNVKVYEQTGKLVEKYNLLDTGLEAGGGEYPLQDGFGWTNGVLLRLLEDQEKR</sequence>
<dbReference type="Pfam" id="PF01204">
    <property type="entry name" value="Trehalase"/>
    <property type="match status" value="1"/>
</dbReference>
<keyword evidence="2" id="KW-0326">Glycosidase</keyword>
<dbReference type="PANTHER" id="PTHR23403">
    <property type="entry name" value="TREHALASE"/>
    <property type="match status" value="1"/>
</dbReference>
<dbReference type="PROSITE" id="PS00928">
    <property type="entry name" value="TREHALASE_2"/>
    <property type="match status" value="1"/>
</dbReference>
<dbReference type="InterPro" id="IPR001661">
    <property type="entry name" value="Glyco_hydro_37"/>
</dbReference>
<accession>A0A1G9ULP5</accession>
<dbReference type="PROSITE" id="PS00927">
    <property type="entry name" value="TREHALASE_1"/>
    <property type="match status" value="1"/>
</dbReference>
<evidence type="ECO:0000313" key="3">
    <source>
        <dbReference type="EMBL" id="SDM60754.1"/>
    </source>
</evidence>
<dbReference type="InterPro" id="IPR018232">
    <property type="entry name" value="Glyco_hydro_37_CS"/>
</dbReference>
<dbReference type="SUPFAM" id="SSF48208">
    <property type="entry name" value="Six-hairpin glycosidases"/>
    <property type="match status" value="1"/>
</dbReference>
<keyword evidence="4" id="KW-1185">Reference proteome</keyword>
<dbReference type="OrthoDB" id="106887at2"/>
<dbReference type="NCBIfam" id="NF009774">
    <property type="entry name" value="PRK13271.1"/>
    <property type="match status" value="1"/>
</dbReference>
<proteinExistence type="predicted"/>
<protein>
    <submittedName>
        <fullName evidence="3">Alpha,alpha-trehalase</fullName>
    </submittedName>
</protein>
<dbReference type="GO" id="GO:0004555">
    <property type="term" value="F:alpha,alpha-trehalase activity"/>
    <property type="evidence" value="ECO:0007669"/>
    <property type="project" value="InterPro"/>
</dbReference>
<organism evidence="3 4">
    <name type="scientific">Catalinimonas alkaloidigena</name>
    <dbReference type="NCBI Taxonomy" id="1075417"/>
    <lineage>
        <taxon>Bacteria</taxon>
        <taxon>Pseudomonadati</taxon>
        <taxon>Bacteroidota</taxon>
        <taxon>Cytophagia</taxon>
        <taxon>Cytophagales</taxon>
        <taxon>Catalimonadaceae</taxon>
        <taxon>Catalinimonas</taxon>
    </lineage>
</organism>
<dbReference type="AlphaFoldDB" id="A0A1G9ULP5"/>
<evidence type="ECO:0000256" key="2">
    <source>
        <dbReference type="ARBA" id="ARBA00023295"/>
    </source>
</evidence>
<dbReference type="PRINTS" id="PR00744">
    <property type="entry name" value="GLHYDRLASE37"/>
</dbReference>
<dbReference type="EMBL" id="FNFO01000017">
    <property type="protein sequence ID" value="SDM60754.1"/>
    <property type="molecule type" value="Genomic_DNA"/>
</dbReference>
<dbReference type="GO" id="GO:0005993">
    <property type="term" value="P:trehalose catabolic process"/>
    <property type="evidence" value="ECO:0007669"/>
    <property type="project" value="TreeGrafter"/>
</dbReference>
<dbReference type="RefSeq" id="WP_089688335.1">
    <property type="nucleotide sequence ID" value="NZ_FNFO01000017.1"/>
</dbReference>
<dbReference type="InterPro" id="IPR012341">
    <property type="entry name" value="6hp_glycosidase-like_sf"/>
</dbReference>
<dbReference type="NCBIfam" id="NF009773">
    <property type="entry name" value="PRK13270.1"/>
    <property type="match status" value="1"/>
</dbReference>
<keyword evidence="1" id="KW-0378">Hydrolase</keyword>
<dbReference type="Proteomes" id="UP000198510">
    <property type="component" value="Unassembled WGS sequence"/>
</dbReference>
<gene>
    <name evidence="3" type="ORF">SAMN05421823_1176</name>
</gene>
<dbReference type="PANTHER" id="PTHR23403:SF1">
    <property type="entry name" value="TREHALASE"/>
    <property type="match status" value="1"/>
</dbReference>
<dbReference type="STRING" id="1075417.SAMN05421823_1176"/>